<dbReference type="EMBL" id="ML733668">
    <property type="protein sequence ID" value="KAB8213198.1"/>
    <property type="molecule type" value="Genomic_DNA"/>
</dbReference>
<organism evidence="1 2">
    <name type="scientific">Aspergillus novoparasiticus</name>
    <dbReference type="NCBI Taxonomy" id="986946"/>
    <lineage>
        <taxon>Eukaryota</taxon>
        <taxon>Fungi</taxon>
        <taxon>Dikarya</taxon>
        <taxon>Ascomycota</taxon>
        <taxon>Pezizomycotina</taxon>
        <taxon>Eurotiomycetes</taxon>
        <taxon>Eurotiomycetidae</taxon>
        <taxon>Eurotiales</taxon>
        <taxon>Aspergillaceae</taxon>
        <taxon>Aspergillus</taxon>
        <taxon>Aspergillus subgen. Circumdati</taxon>
    </lineage>
</organism>
<evidence type="ECO:0008006" key="3">
    <source>
        <dbReference type="Google" id="ProtNLM"/>
    </source>
</evidence>
<evidence type="ECO:0000313" key="2">
    <source>
        <dbReference type="Proteomes" id="UP000326799"/>
    </source>
</evidence>
<keyword evidence="2" id="KW-1185">Reference proteome</keyword>
<dbReference type="AlphaFoldDB" id="A0A5N6E754"/>
<gene>
    <name evidence="1" type="ORF">BDV33DRAFT_210440</name>
</gene>
<dbReference type="PANTHER" id="PTHR47843">
    <property type="entry name" value="BTB DOMAIN-CONTAINING PROTEIN-RELATED"/>
    <property type="match status" value="1"/>
</dbReference>
<protein>
    <recommendedName>
        <fullName evidence="3">BTB domain-containing protein</fullName>
    </recommendedName>
</protein>
<proteinExistence type="predicted"/>
<evidence type="ECO:0000313" key="1">
    <source>
        <dbReference type="EMBL" id="KAB8213198.1"/>
    </source>
</evidence>
<sequence>MINYFYHLDYNVFSQENGMDSQNPGSEMFEVPQAHSSLTTHAKVYCLGEKYLISSLKALALQKFKATAREQWDVNDFLEAAKQAYTSTIETDRGLKDAVIAVLYDHSELLDREEAQFVFKELNMLTYDLLMYIHGKDRF</sequence>
<reference evidence="1 2" key="1">
    <citation type="submission" date="2019-04" db="EMBL/GenBank/DDBJ databases">
        <title>Fungal friends and foes A comparative genomics study of 23 Aspergillus species from section Flavi.</title>
        <authorList>
            <consortium name="DOE Joint Genome Institute"/>
            <person name="Kjaerbolling I."/>
            <person name="Vesth T.C."/>
            <person name="Frisvad J.C."/>
            <person name="Nybo J.L."/>
            <person name="Theobald S."/>
            <person name="Kildgaard S."/>
            <person name="Petersen T.I."/>
            <person name="Kuo A."/>
            <person name="Sato A."/>
            <person name="Lyhne E.K."/>
            <person name="Kogle M.E."/>
            <person name="Wiebenga A."/>
            <person name="Kun R.S."/>
            <person name="Lubbers R.J."/>
            <person name="Makela M.R."/>
            <person name="Barry K."/>
            <person name="Chovatia M."/>
            <person name="Clum A."/>
            <person name="Daum C."/>
            <person name="Haridas S."/>
            <person name="He G."/>
            <person name="LaButti K."/>
            <person name="Lipzen A."/>
            <person name="Mondo S."/>
            <person name="Pangilinan J."/>
            <person name="Riley R."/>
            <person name="Salamov A."/>
            <person name="Simmons B.A."/>
            <person name="Magnuson J.K."/>
            <person name="Henrissat B."/>
            <person name="Mortensen U.H."/>
            <person name="Larsen T.O."/>
            <person name="De vries R.P."/>
            <person name="Grigoriev I.V."/>
            <person name="Machida M."/>
            <person name="Baker S.E."/>
            <person name="Andersen M.R."/>
        </authorList>
    </citation>
    <scope>NUCLEOTIDE SEQUENCE [LARGE SCALE GENOMIC DNA]</scope>
    <source>
        <strain evidence="1 2">CBS 126849</strain>
    </source>
</reference>
<dbReference type="Proteomes" id="UP000326799">
    <property type="component" value="Unassembled WGS sequence"/>
</dbReference>
<accession>A0A5N6E754</accession>
<name>A0A5N6E754_9EURO</name>
<dbReference type="PANTHER" id="PTHR47843:SF5">
    <property type="entry name" value="BTB_POZ DOMAIN PROTEIN"/>
    <property type="match status" value="1"/>
</dbReference>